<keyword evidence="4" id="KW-1185">Reference proteome</keyword>
<evidence type="ECO:0000313" key="3">
    <source>
        <dbReference type="EMBL" id="KIM80831.1"/>
    </source>
</evidence>
<dbReference type="FunCoup" id="A0A0C3FNP4">
    <property type="interactions" value="8"/>
</dbReference>
<name>A0A0C3FNP4_PILCF</name>
<dbReference type="OrthoDB" id="21471at2759"/>
<feature type="compositionally biased region" description="Polar residues" evidence="2">
    <location>
        <begin position="411"/>
        <end position="422"/>
    </location>
</feature>
<gene>
    <name evidence="3" type="ORF">PILCRDRAFT_9261</name>
</gene>
<feature type="compositionally biased region" description="Low complexity" evidence="2">
    <location>
        <begin position="475"/>
        <end position="494"/>
    </location>
</feature>
<accession>A0A0C3FNP4</accession>
<dbReference type="HOGENOM" id="CLU_012572_2_0_1"/>
<reference evidence="3 4" key="1">
    <citation type="submission" date="2014-04" db="EMBL/GenBank/DDBJ databases">
        <authorList>
            <consortium name="DOE Joint Genome Institute"/>
            <person name="Kuo A."/>
            <person name="Tarkka M."/>
            <person name="Buscot F."/>
            <person name="Kohler A."/>
            <person name="Nagy L.G."/>
            <person name="Floudas D."/>
            <person name="Copeland A."/>
            <person name="Barry K.W."/>
            <person name="Cichocki N."/>
            <person name="Veneault-Fourrey C."/>
            <person name="LaButti K."/>
            <person name="Lindquist E.A."/>
            <person name="Lipzen A."/>
            <person name="Lundell T."/>
            <person name="Morin E."/>
            <person name="Murat C."/>
            <person name="Sun H."/>
            <person name="Tunlid A."/>
            <person name="Henrissat B."/>
            <person name="Grigoriev I.V."/>
            <person name="Hibbett D.S."/>
            <person name="Martin F."/>
            <person name="Nordberg H.P."/>
            <person name="Cantor M.N."/>
            <person name="Hua S.X."/>
        </authorList>
    </citation>
    <scope>NUCLEOTIDE SEQUENCE [LARGE SCALE GENOMIC DNA]</scope>
    <source>
        <strain evidence="3 4">F 1598</strain>
    </source>
</reference>
<feature type="compositionally biased region" description="Low complexity" evidence="2">
    <location>
        <begin position="513"/>
        <end position="548"/>
    </location>
</feature>
<evidence type="ECO:0000313" key="4">
    <source>
        <dbReference type="Proteomes" id="UP000054166"/>
    </source>
</evidence>
<proteinExistence type="inferred from homology"/>
<dbReference type="CDD" id="cd24139">
    <property type="entry name" value="SIP5-like"/>
    <property type="match status" value="1"/>
</dbReference>
<dbReference type="Proteomes" id="UP000054166">
    <property type="component" value="Unassembled WGS sequence"/>
</dbReference>
<feature type="compositionally biased region" description="Low complexity" evidence="2">
    <location>
        <begin position="436"/>
        <end position="454"/>
    </location>
</feature>
<evidence type="ECO:0000256" key="1">
    <source>
        <dbReference type="ARBA" id="ARBA00010402"/>
    </source>
</evidence>
<feature type="compositionally biased region" description="Low complexity" evidence="2">
    <location>
        <begin position="389"/>
        <end position="399"/>
    </location>
</feature>
<dbReference type="InParanoid" id="A0A0C3FNP4"/>
<protein>
    <recommendedName>
        <fullName evidence="5">RING-type domain-containing protein</fullName>
    </recommendedName>
</protein>
<dbReference type="EMBL" id="KN833002">
    <property type="protein sequence ID" value="KIM80831.1"/>
    <property type="molecule type" value="Genomic_DNA"/>
</dbReference>
<sequence length="633" mass="67918">MGNSVSSGGRNHHEEMVDFGCLTPQGVYTGPKDWNHAIVTQLICERRLAPFYRPLEDYEDTWDEDQILAARKDLPEPENGHSESSSTLRHESSHSSGSKPVHGRRPNMTKDGIRCPEAAVYRGAVECPICFLYYPPNINYSRCCDQAICTECFVQIKRAEPTTTHLISEPAACPYCVQDNFGVVYKSPPWRVGIGSDGTTLPQWPDPGSLNAVDTLRLTHKRRQKSFGYDSPEVVTTDQIRPDWETKLAAVRAAVTRRANRRIIMRQVGDRLIPVGVTSGRVHAISPEEAGQGEGNDNGGSRRSRRQRNQNQDLNQFLGSMGLGGQDLEELMVMEAMRLSLVEHEEQQRREAANRDQNTSNNPDAAPVSGDAAVSPALPLSGTQSISMPEPESGSRTPTPSGPTPAPSAFIQPSTATAQGGPSSALGIEGTVTSNRSLTPVTSSRRRTPSPSNPHLADNLQPPNQSRSWRRRSSSPRPFSTIAAAMSATSTVTAILQGDETSSRRDNPGGTSGSTTTPRATGSSMPAASSSPSTVSSSSPSISSIPSSNSLDAAVKLERPAMSIQTDSYASSIFSTGSTGQRPASPYDVLGSSPDSEFSREPLLGNAELDTPTIPEAGLPEVIPSRTGEAAVE</sequence>
<evidence type="ECO:0000256" key="2">
    <source>
        <dbReference type="SAM" id="MobiDB-lite"/>
    </source>
</evidence>
<dbReference type="PANTHER" id="PTHR31315:SF1">
    <property type="entry name" value="PROTEIN SIP5"/>
    <property type="match status" value="1"/>
</dbReference>
<feature type="region of interest" description="Disordered" evidence="2">
    <location>
        <begin position="283"/>
        <end position="307"/>
    </location>
</feature>
<reference evidence="4" key="2">
    <citation type="submission" date="2015-01" db="EMBL/GenBank/DDBJ databases">
        <title>Evolutionary Origins and Diversification of the Mycorrhizal Mutualists.</title>
        <authorList>
            <consortium name="DOE Joint Genome Institute"/>
            <consortium name="Mycorrhizal Genomics Consortium"/>
            <person name="Kohler A."/>
            <person name="Kuo A."/>
            <person name="Nagy L.G."/>
            <person name="Floudas D."/>
            <person name="Copeland A."/>
            <person name="Barry K.W."/>
            <person name="Cichocki N."/>
            <person name="Veneault-Fourrey C."/>
            <person name="LaButti K."/>
            <person name="Lindquist E.A."/>
            <person name="Lipzen A."/>
            <person name="Lundell T."/>
            <person name="Morin E."/>
            <person name="Murat C."/>
            <person name="Riley R."/>
            <person name="Ohm R."/>
            <person name="Sun H."/>
            <person name="Tunlid A."/>
            <person name="Henrissat B."/>
            <person name="Grigoriev I.V."/>
            <person name="Hibbett D.S."/>
            <person name="Martin F."/>
        </authorList>
    </citation>
    <scope>NUCLEOTIDE SEQUENCE [LARGE SCALE GENOMIC DNA]</scope>
    <source>
        <strain evidence="4">F 1598</strain>
    </source>
</reference>
<dbReference type="AlphaFoldDB" id="A0A0C3FNP4"/>
<dbReference type="GO" id="GO:0005737">
    <property type="term" value="C:cytoplasm"/>
    <property type="evidence" value="ECO:0007669"/>
    <property type="project" value="TreeGrafter"/>
</dbReference>
<dbReference type="InterPro" id="IPR039301">
    <property type="entry name" value="Sip5/DA2"/>
</dbReference>
<evidence type="ECO:0008006" key="5">
    <source>
        <dbReference type="Google" id="ProtNLM"/>
    </source>
</evidence>
<comment type="similarity">
    <text evidence="1">Belongs to the SIP5 family.</text>
</comment>
<feature type="compositionally biased region" description="Basic and acidic residues" evidence="2">
    <location>
        <begin position="344"/>
        <end position="354"/>
    </location>
</feature>
<dbReference type="STRING" id="765440.A0A0C3FNP4"/>
<dbReference type="PANTHER" id="PTHR31315">
    <property type="entry name" value="PROTEIN SIP5"/>
    <property type="match status" value="1"/>
</dbReference>
<feature type="compositionally biased region" description="Basic and acidic residues" evidence="2">
    <location>
        <begin position="71"/>
        <end position="81"/>
    </location>
</feature>
<feature type="region of interest" description="Disordered" evidence="2">
    <location>
        <begin position="574"/>
        <end position="633"/>
    </location>
</feature>
<feature type="region of interest" description="Disordered" evidence="2">
    <location>
        <begin position="71"/>
        <end position="110"/>
    </location>
</feature>
<feature type="region of interest" description="Disordered" evidence="2">
    <location>
        <begin position="344"/>
        <end position="548"/>
    </location>
</feature>
<organism evidence="3 4">
    <name type="scientific">Piloderma croceum (strain F 1598)</name>
    <dbReference type="NCBI Taxonomy" id="765440"/>
    <lineage>
        <taxon>Eukaryota</taxon>
        <taxon>Fungi</taxon>
        <taxon>Dikarya</taxon>
        <taxon>Basidiomycota</taxon>
        <taxon>Agaricomycotina</taxon>
        <taxon>Agaricomycetes</taxon>
        <taxon>Agaricomycetidae</taxon>
        <taxon>Atheliales</taxon>
        <taxon>Atheliaceae</taxon>
        <taxon>Piloderma</taxon>
    </lineage>
</organism>